<keyword evidence="8 12" id="KW-0472">Membrane</keyword>
<evidence type="ECO:0000256" key="10">
    <source>
        <dbReference type="ARBA" id="ARBA00062718"/>
    </source>
</evidence>
<dbReference type="RefSeq" id="WP_150669843.1">
    <property type="nucleotide sequence ID" value="NZ_CABPSB010000011.1"/>
</dbReference>
<feature type="transmembrane region" description="Helical" evidence="12">
    <location>
        <begin position="198"/>
        <end position="217"/>
    </location>
</feature>
<comment type="subunit">
    <text evidence="10">The complex is composed of two ATP-binding proteins (GltL), two transmembrane proteins (GltJ and GltK) and a solute-binding protein (GltI).</text>
</comment>
<keyword evidence="5 12" id="KW-0812">Transmembrane</keyword>
<dbReference type="Proteomes" id="UP000406256">
    <property type="component" value="Unassembled WGS sequence"/>
</dbReference>
<dbReference type="InterPro" id="IPR010065">
    <property type="entry name" value="AA_ABC_transptr_permease_3TM"/>
</dbReference>
<evidence type="ECO:0000313" key="14">
    <source>
        <dbReference type="EMBL" id="VVE23494.1"/>
    </source>
</evidence>
<feature type="transmembrane region" description="Helical" evidence="12">
    <location>
        <begin position="159"/>
        <end position="178"/>
    </location>
</feature>
<reference evidence="14 15" key="1">
    <citation type="submission" date="2019-08" db="EMBL/GenBank/DDBJ databases">
        <authorList>
            <person name="Peeters C."/>
        </authorList>
    </citation>
    <scope>NUCLEOTIDE SEQUENCE [LARGE SCALE GENOMIC DNA]</scope>
    <source>
        <strain evidence="14 15">LMG 31108</strain>
    </source>
</reference>
<name>A0A5E4WIT2_9BURK</name>
<comment type="function">
    <text evidence="9">Part of the ABC transporter complex GltIJKL involved in glutamate and aspartate uptake. Probably responsible for the translocation of the substrate across the membrane.</text>
</comment>
<comment type="subcellular location">
    <subcellularLocation>
        <location evidence="1">Cell inner membrane</location>
        <topology evidence="1">Multi-pass membrane protein</topology>
    </subcellularLocation>
    <subcellularLocation>
        <location evidence="12">Cell membrane</location>
        <topology evidence="12">Multi-pass membrane protein</topology>
    </subcellularLocation>
</comment>
<feature type="transmembrane region" description="Helical" evidence="12">
    <location>
        <begin position="20"/>
        <end position="44"/>
    </location>
</feature>
<dbReference type="InterPro" id="IPR000515">
    <property type="entry name" value="MetI-like"/>
</dbReference>
<dbReference type="AlphaFoldDB" id="A0A5E4WIT2"/>
<evidence type="ECO:0000256" key="5">
    <source>
        <dbReference type="ARBA" id="ARBA00022692"/>
    </source>
</evidence>
<comment type="similarity">
    <text evidence="2">Belongs to the binding-protein-dependent transport system permease family. HisMQ subfamily.</text>
</comment>
<keyword evidence="6" id="KW-0029">Amino-acid transport</keyword>
<dbReference type="PANTHER" id="PTHR30614:SF1">
    <property type="entry name" value="GLUTAMATE_ASPARTATE IMPORT PERMEASE PROTEIN GLTK"/>
    <property type="match status" value="1"/>
</dbReference>
<dbReference type="InterPro" id="IPR043429">
    <property type="entry name" value="ArtM/GltK/GlnP/TcyL/YhdX-like"/>
</dbReference>
<feature type="transmembrane region" description="Helical" evidence="12">
    <location>
        <begin position="65"/>
        <end position="87"/>
    </location>
</feature>
<evidence type="ECO:0000256" key="4">
    <source>
        <dbReference type="ARBA" id="ARBA00022475"/>
    </source>
</evidence>
<keyword evidence="15" id="KW-1185">Reference proteome</keyword>
<dbReference type="Pfam" id="PF00528">
    <property type="entry name" value="BPD_transp_1"/>
    <property type="match status" value="1"/>
</dbReference>
<evidence type="ECO:0000256" key="9">
    <source>
        <dbReference type="ARBA" id="ARBA00060298"/>
    </source>
</evidence>
<feature type="domain" description="ABC transmembrane type-1" evidence="13">
    <location>
        <begin position="20"/>
        <end position="217"/>
    </location>
</feature>
<keyword evidence="3 12" id="KW-0813">Transport</keyword>
<dbReference type="NCBIfam" id="TIGR01726">
    <property type="entry name" value="HEQRo_perm_3TM"/>
    <property type="match status" value="1"/>
</dbReference>
<evidence type="ECO:0000259" key="13">
    <source>
        <dbReference type="PROSITE" id="PS50928"/>
    </source>
</evidence>
<dbReference type="GO" id="GO:0043190">
    <property type="term" value="C:ATP-binding cassette (ABC) transporter complex"/>
    <property type="evidence" value="ECO:0007669"/>
    <property type="project" value="InterPro"/>
</dbReference>
<sequence length="227" mass="24624">MNPSAIAVIVDALPYLAKGMGLTLGLTVLVTCLGLCLGAVLALMKLSPIRALSAIASMYVDTIRAIPLLLVIFWFYFLVPYLGAWIVGAASPIQVGAFKSALISFTFFEAAYFCEMFRAGIGSIGHGQKAAGYALGLTYFQTMRYVVFPQAIRNMAPPIATRIIVIFQDTSLVYVLSMTDFLGAASKIGQMSGRLTELYLLVAVVYLLMCFAASRAVRRLEHRARAV</sequence>
<dbReference type="GO" id="GO:0006865">
    <property type="term" value="P:amino acid transport"/>
    <property type="evidence" value="ECO:0007669"/>
    <property type="project" value="UniProtKB-KW"/>
</dbReference>
<accession>A0A5E4WIT2</accession>
<protein>
    <recommendedName>
        <fullName evidence="11">Glutamate/aspartate import permease protein GltK</fullName>
    </recommendedName>
</protein>
<dbReference type="InterPro" id="IPR035906">
    <property type="entry name" value="MetI-like_sf"/>
</dbReference>
<evidence type="ECO:0000256" key="7">
    <source>
        <dbReference type="ARBA" id="ARBA00022989"/>
    </source>
</evidence>
<dbReference type="SUPFAM" id="SSF161098">
    <property type="entry name" value="MetI-like"/>
    <property type="match status" value="1"/>
</dbReference>
<evidence type="ECO:0000256" key="2">
    <source>
        <dbReference type="ARBA" id="ARBA00010072"/>
    </source>
</evidence>
<proteinExistence type="inferred from homology"/>
<dbReference type="CDD" id="cd06261">
    <property type="entry name" value="TM_PBP2"/>
    <property type="match status" value="1"/>
</dbReference>
<organism evidence="14 15">
    <name type="scientific">Pandoraea anhela</name>
    <dbReference type="NCBI Taxonomy" id="2508295"/>
    <lineage>
        <taxon>Bacteria</taxon>
        <taxon>Pseudomonadati</taxon>
        <taxon>Pseudomonadota</taxon>
        <taxon>Betaproteobacteria</taxon>
        <taxon>Burkholderiales</taxon>
        <taxon>Burkholderiaceae</taxon>
        <taxon>Pandoraea</taxon>
    </lineage>
</organism>
<evidence type="ECO:0000313" key="15">
    <source>
        <dbReference type="Proteomes" id="UP000406256"/>
    </source>
</evidence>
<evidence type="ECO:0000256" key="12">
    <source>
        <dbReference type="RuleBase" id="RU363032"/>
    </source>
</evidence>
<dbReference type="FunFam" id="1.10.3720.10:FF:000006">
    <property type="entry name" value="Glutamate/aspartate ABC transporter, permease protein GltK"/>
    <property type="match status" value="1"/>
</dbReference>
<evidence type="ECO:0000256" key="3">
    <source>
        <dbReference type="ARBA" id="ARBA00022448"/>
    </source>
</evidence>
<feature type="transmembrane region" description="Helical" evidence="12">
    <location>
        <begin position="93"/>
        <end position="114"/>
    </location>
</feature>
<keyword evidence="7 12" id="KW-1133">Transmembrane helix</keyword>
<dbReference type="PROSITE" id="PS50928">
    <property type="entry name" value="ABC_TM1"/>
    <property type="match status" value="1"/>
</dbReference>
<evidence type="ECO:0000256" key="6">
    <source>
        <dbReference type="ARBA" id="ARBA00022970"/>
    </source>
</evidence>
<dbReference type="GO" id="GO:0022857">
    <property type="term" value="F:transmembrane transporter activity"/>
    <property type="evidence" value="ECO:0007669"/>
    <property type="project" value="InterPro"/>
</dbReference>
<evidence type="ECO:0000256" key="8">
    <source>
        <dbReference type="ARBA" id="ARBA00023136"/>
    </source>
</evidence>
<evidence type="ECO:0000256" key="1">
    <source>
        <dbReference type="ARBA" id="ARBA00004429"/>
    </source>
</evidence>
<dbReference type="PANTHER" id="PTHR30614">
    <property type="entry name" value="MEMBRANE COMPONENT OF AMINO ACID ABC TRANSPORTER"/>
    <property type="match status" value="1"/>
</dbReference>
<keyword evidence="4" id="KW-1003">Cell membrane</keyword>
<dbReference type="EMBL" id="CABPSB010000011">
    <property type="protein sequence ID" value="VVE23494.1"/>
    <property type="molecule type" value="Genomic_DNA"/>
</dbReference>
<gene>
    <name evidence="14" type="ORF">PAN31108_03254</name>
</gene>
<evidence type="ECO:0000256" key="11">
    <source>
        <dbReference type="ARBA" id="ARBA00073645"/>
    </source>
</evidence>
<dbReference type="Gene3D" id="1.10.3720.10">
    <property type="entry name" value="MetI-like"/>
    <property type="match status" value="1"/>
</dbReference>
<dbReference type="OrthoDB" id="9771188at2"/>